<evidence type="ECO:0000313" key="2">
    <source>
        <dbReference type="Proteomes" id="UP000000628"/>
    </source>
</evidence>
<accession>C7R152</accession>
<name>C7R152_JONDD</name>
<dbReference type="KEGG" id="jde:Jden_2139"/>
<dbReference type="STRING" id="471856.Jden_2139"/>
<keyword evidence="2" id="KW-1185">Reference proteome</keyword>
<sequence>MTDFDQNLRDKGLTDAEIWAGYTRLIDALKEMA</sequence>
<reference evidence="1 2" key="1">
    <citation type="journal article" date="2009" name="Stand. Genomic Sci.">
        <title>Complete genome sequence of Jonesia denitrificans type strain (Prevot 55134).</title>
        <authorList>
            <person name="Pukall R."/>
            <person name="Gehrich-Schroter G."/>
            <person name="Lapidus A."/>
            <person name="Nolan M."/>
            <person name="Glavina Del Rio T."/>
            <person name="Lucas S."/>
            <person name="Chen F."/>
            <person name="Tice H."/>
            <person name="Pitluck S."/>
            <person name="Cheng J.F."/>
            <person name="Copeland A."/>
            <person name="Saunders E."/>
            <person name="Brettin T."/>
            <person name="Detter J.C."/>
            <person name="Bruce D."/>
            <person name="Goodwin L."/>
            <person name="Pati A."/>
            <person name="Ivanova N."/>
            <person name="Mavromatis K."/>
            <person name="Ovchinnikova G."/>
            <person name="Chen A."/>
            <person name="Palaniappan K."/>
            <person name="Land M."/>
            <person name="Hauser L."/>
            <person name="Chang Y.J."/>
            <person name="Jeffries C.D."/>
            <person name="Chain P."/>
            <person name="Goker M."/>
            <person name="Bristow J."/>
            <person name="Eisen J.A."/>
            <person name="Markowitz V."/>
            <person name="Hugenholtz P."/>
            <person name="Kyrpides N.C."/>
            <person name="Klenk H.P."/>
            <person name="Han C."/>
        </authorList>
    </citation>
    <scope>NUCLEOTIDE SEQUENCE [LARGE SCALE GENOMIC DNA]</scope>
    <source>
        <strain evidence="2">ATCC 14870 / DSM 20603 / BCRC 15368 / CIP 55.134 / JCM 11481 / NBRC 15587 / NCTC 10816 / Prevot 55134</strain>
    </source>
</reference>
<organism evidence="1 2">
    <name type="scientific">Jonesia denitrificans (strain ATCC 14870 / DSM 20603 / BCRC 15368 / CIP 55.134 / JCM 11481 / NBRC 15587 / NCTC 10816 / Prevot 55134)</name>
    <name type="common">Listeria denitrificans</name>
    <dbReference type="NCBI Taxonomy" id="471856"/>
    <lineage>
        <taxon>Bacteria</taxon>
        <taxon>Bacillati</taxon>
        <taxon>Actinomycetota</taxon>
        <taxon>Actinomycetes</taxon>
        <taxon>Micrococcales</taxon>
        <taxon>Jonesiaceae</taxon>
        <taxon>Jonesia</taxon>
    </lineage>
</organism>
<dbReference type="HOGENOM" id="CLU_3382314_0_0_11"/>
<dbReference type="Proteomes" id="UP000000628">
    <property type="component" value="Chromosome"/>
</dbReference>
<dbReference type="EMBL" id="CP001706">
    <property type="protein sequence ID" value="ACV09776.1"/>
    <property type="molecule type" value="Genomic_DNA"/>
</dbReference>
<protein>
    <submittedName>
        <fullName evidence="1">Uncharacterized protein</fullName>
    </submittedName>
</protein>
<dbReference type="AlphaFoldDB" id="C7R152"/>
<proteinExistence type="predicted"/>
<evidence type="ECO:0000313" key="1">
    <source>
        <dbReference type="EMBL" id="ACV09776.1"/>
    </source>
</evidence>
<gene>
    <name evidence="1" type="ordered locus">Jden_2139</name>
</gene>